<organism evidence="5 6">
    <name type="scientific">Cetobacterium ceti</name>
    <dbReference type="NCBI Taxonomy" id="180163"/>
    <lineage>
        <taxon>Bacteria</taxon>
        <taxon>Fusobacteriati</taxon>
        <taxon>Fusobacteriota</taxon>
        <taxon>Fusobacteriia</taxon>
        <taxon>Fusobacteriales</taxon>
        <taxon>Fusobacteriaceae</taxon>
        <taxon>Cetobacterium</taxon>
    </lineage>
</organism>
<dbReference type="Pfam" id="PF02780">
    <property type="entry name" value="Transketolase_C"/>
    <property type="match status" value="1"/>
</dbReference>
<dbReference type="Pfam" id="PF02779">
    <property type="entry name" value="Transket_pyr"/>
    <property type="match status" value="1"/>
</dbReference>
<feature type="domain" description="Transketolase-like pyrimidine-binding" evidence="4">
    <location>
        <begin position="9"/>
        <end position="175"/>
    </location>
</feature>
<gene>
    <name evidence="5" type="ORF">SAMN02745174_00360</name>
</gene>
<dbReference type="FunFam" id="3.40.50.970:FF:000129">
    <property type="entry name" value="Transketolase"/>
    <property type="match status" value="1"/>
</dbReference>
<dbReference type="InterPro" id="IPR051157">
    <property type="entry name" value="PDH/Transketolase"/>
</dbReference>
<dbReference type="SUPFAM" id="SSF52518">
    <property type="entry name" value="Thiamin diphosphate-binding fold (THDP-binding)"/>
    <property type="match status" value="1"/>
</dbReference>
<sequence length="313" mass="34513">MITLEKDEKEMRKSYSETLLKLIKEDKNVCVLEADLSEAISTLSIKEKFPNNYIDCGIMESNMVGVAGGLSLLGKIPFIHTFAPFATRRCYDQIFLSGAYNKSNIKILGSDTGITAQHNGGTHTSFEDISLMRSVPNATVMVMTDSSMMENIIGQVKGIYGIHYMGAIRKNAYRVYERNEKFDIGKGKVLKDGNDITLIANGIMVAEALKAADILEKQGVSAAVIDMFTVKPIDSQLIVKYAKKTGKIVTGENHNIIGGLGSAVAEVLVENYPIPMRRVGVQDRFGQVGELDYLQKEYKLTAEEIVLKAKELL</sequence>
<dbReference type="InterPro" id="IPR033248">
    <property type="entry name" value="Transketolase_C"/>
</dbReference>
<evidence type="ECO:0000313" key="6">
    <source>
        <dbReference type="Proteomes" id="UP000191153"/>
    </source>
</evidence>
<dbReference type="InterPro" id="IPR005475">
    <property type="entry name" value="Transketolase-like_Pyr-bd"/>
</dbReference>
<dbReference type="EMBL" id="FUWX01000004">
    <property type="protein sequence ID" value="SJZ38245.1"/>
    <property type="molecule type" value="Genomic_DNA"/>
</dbReference>
<name>A0A1T4K7F8_9FUSO</name>
<dbReference type="AlphaFoldDB" id="A0A1T4K7F8"/>
<dbReference type="SMART" id="SM00861">
    <property type="entry name" value="Transket_pyr"/>
    <property type="match status" value="1"/>
</dbReference>
<dbReference type="InterPro" id="IPR029061">
    <property type="entry name" value="THDP-binding"/>
</dbReference>
<dbReference type="Gene3D" id="3.40.50.970">
    <property type="match status" value="1"/>
</dbReference>
<dbReference type="STRING" id="180163.SAMN02745174_00360"/>
<protein>
    <submittedName>
        <fullName evidence="5">Transketolase</fullName>
    </submittedName>
</protein>
<evidence type="ECO:0000313" key="5">
    <source>
        <dbReference type="EMBL" id="SJZ38245.1"/>
    </source>
</evidence>
<dbReference type="Gene3D" id="3.40.50.920">
    <property type="match status" value="1"/>
</dbReference>
<keyword evidence="3" id="KW-0786">Thiamine pyrophosphate</keyword>
<proteinExistence type="inferred from homology"/>
<dbReference type="PANTHER" id="PTHR43825">
    <property type="entry name" value="PYRUVATE DEHYDROGENASE E1 COMPONENT"/>
    <property type="match status" value="1"/>
</dbReference>
<dbReference type="RefSeq" id="WP_078692896.1">
    <property type="nucleotide sequence ID" value="NZ_FUWX01000004.1"/>
</dbReference>
<dbReference type="OrthoDB" id="9803371at2"/>
<dbReference type="InterPro" id="IPR009014">
    <property type="entry name" value="Transketo_C/PFOR_II"/>
</dbReference>
<evidence type="ECO:0000256" key="1">
    <source>
        <dbReference type="ARBA" id="ARBA00001964"/>
    </source>
</evidence>
<keyword evidence="6" id="KW-1185">Reference proteome</keyword>
<accession>A0A1T4K7F8</accession>
<evidence type="ECO:0000256" key="3">
    <source>
        <dbReference type="ARBA" id="ARBA00023052"/>
    </source>
</evidence>
<dbReference type="PANTHER" id="PTHR43825:SF1">
    <property type="entry name" value="TRANSKETOLASE-LIKE PYRIMIDINE-BINDING DOMAIN-CONTAINING PROTEIN"/>
    <property type="match status" value="1"/>
</dbReference>
<evidence type="ECO:0000259" key="4">
    <source>
        <dbReference type="SMART" id="SM00861"/>
    </source>
</evidence>
<comment type="cofactor">
    <cofactor evidence="1">
        <name>thiamine diphosphate</name>
        <dbReference type="ChEBI" id="CHEBI:58937"/>
    </cofactor>
</comment>
<dbReference type="CDD" id="cd07033">
    <property type="entry name" value="TPP_PYR_DXS_TK_like"/>
    <property type="match status" value="1"/>
</dbReference>
<reference evidence="5 6" key="1">
    <citation type="submission" date="2017-02" db="EMBL/GenBank/DDBJ databases">
        <authorList>
            <person name="Peterson S.W."/>
        </authorList>
    </citation>
    <scope>NUCLEOTIDE SEQUENCE [LARGE SCALE GENOMIC DNA]</scope>
    <source>
        <strain evidence="5 6">ATCC 700028</strain>
    </source>
</reference>
<comment type="similarity">
    <text evidence="2">Belongs to the transketolase family.</text>
</comment>
<dbReference type="SUPFAM" id="SSF52922">
    <property type="entry name" value="TK C-terminal domain-like"/>
    <property type="match status" value="1"/>
</dbReference>
<dbReference type="Proteomes" id="UP000191153">
    <property type="component" value="Unassembled WGS sequence"/>
</dbReference>
<evidence type="ECO:0000256" key="2">
    <source>
        <dbReference type="ARBA" id="ARBA00007131"/>
    </source>
</evidence>